<accession>A0A327KAZ5</accession>
<organism evidence="2 3">
    <name type="scientific">Rhodoplanes elegans</name>
    <dbReference type="NCBI Taxonomy" id="29408"/>
    <lineage>
        <taxon>Bacteria</taxon>
        <taxon>Pseudomonadati</taxon>
        <taxon>Pseudomonadota</taxon>
        <taxon>Alphaproteobacteria</taxon>
        <taxon>Hyphomicrobiales</taxon>
        <taxon>Nitrobacteraceae</taxon>
        <taxon>Rhodoplanes</taxon>
    </lineage>
</organism>
<keyword evidence="1" id="KW-0812">Transmembrane</keyword>
<proteinExistence type="predicted"/>
<dbReference type="EMBL" id="NPEU01000287">
    <property type="protein sequence ID" value="RAI34873.1"/>
    <property type="molecule type" value="Genomic_DNA"/>
</dbReference>
<dbReference type="RefSeq" id="WP_111358908.1">
    <property type="nucleotide sequence ID" value="NZ_NHSK01000258.1"/>
</dbReference>
<comment type="caution">
    <text evidence="2">The sequence shown here is derived from an EMBL/GenBank/DDBJ whole genome shotgun (WGS) entry which is preliminary data.</text>
</comment>
<dbReference type="Pfam" id="PF03929">
    <property type="entry name" value="PepSY_TM"/>
    <property type="match status" value="1"/>
</dbReference>
<dbReference type="PANTHER" id="PTHR34219">
    <property type="entry name" value="IRON-REGULATED INNER MEMBRANE PROTEIN-RELATED"/>
    <property type="match status" value="1"/>
</dbReference>
<protein>
    <recommendedName>
        <fullName evidence="4">Peptidase</fullName>
    </recommendedName>
</protein>
<reference evidence="2 3" key="1">
    <citation type="submission" date="2017-07" db="EMBL/GenBank/DDBJ databases">
        <title>Draft Genome Sequences of Select Purple Nonsulfur Bacteria.</title>
        <authorList>
            <person name="Lasarre B."/>
            <person name="Mckinlay J.B."/>
        </authorList>
    </citation>
    <scope>NUCLEOTIDE SEQUENCE [LARGE SCALE GENOMIC DNA]</scope>
    <source>
        <strain evidence="2 3">DSM 11907</strain>
    </source>
</reference>
<gene>
    <name evidence="2" type="ORF">CH338_20175</name>
</gene>
<keyword evidence="1" id="KW-0472">Membrane</keyword>
<feature type="transmembrane region" description="Helical" evidence="1">
    <location>
        <begin position="12"/>
        <end position="36"/>
    </location>
</feature>
<sequence length="386" mass="42087">MTPRAVKIWSRVHTWTSLISTVFLLMLCITGLPLIFHHEIEHLTGETAEPAALPAGTPMADLDRVVAAGVARYPGYVPHYVVWDRDDAALVHVVVSPTYTSPVEENRLVTLDGRTAQVLGQPAPGGFMHVMLQLHVDMFAGLPGKLFLGAMGLLFAAAIVSGVVLYAPFMRRLDFGTVRATSSRARWLDVHNLLGVVTIVWALVVGLTGTINTLAELMIGLWQKTELAEMVRPYAGKPPLDQHGSVQAAVDAARAATPGKTTFFMAFPKAPYYTDQHHFVVFMRGEAPLTSRLMTPVLVDGETATVTATRELPWYLTALLVSQPLHFGDYGGMPLKILWAVLDLITIVVLSTGLWLWVARRRSRVGARRIASPDAIPSASSTQPAE</sequence>
<keyword evidence="1" id="KW-1133">Transmembrane helix</keyword>
<feature type="transmembrane region" description="Helical" evidence="1">
    <location>
        <begin position="190"/>
        <end position="211"/>
    </location>
</feature>
<evidence type="ECO:0000256" key="1">
    <source>
        <dbReference type="SAM" id="Phobius"/>
    </source>
</evidence>
<keyword evidence="3" id="KW-1185">Reference proteome</keyword>
<feature type="transmembrane region" description="Helical" evidence="1">
    <location>
        <begin position="337"/>
        <end position="359"/>
    </location>
</feature>
<dbReference type="AlphaFoldDB" id="A0A327KAZ5"/>
<evidence type="ECO:0000313" key="3">
    <source>
        <dbReference type="Proteomes" id="UP000248863"/>
    </source>
</evidence>
<evidence type="ECO:0000313" key="2">
    <source>
        <dbReference type="EMBL" id="RAI34873.1"/>
    </source>
</evidence>
<dbReference type="OrthoDB" id="6307929at2"/>
<evidence type="ECO:0008006" key="4">
    <source>
        <dbReference type="Google" id="ProtNLM"/>
    </source>
</evidence>
<feature type="transmembrane region" description="Helical" evidence="1">
    <location>
        <begin position="146"/>
        <end position="169"/>
    </location>
</feature>
<dbReference type="InterPro" id="IPR005625">
    <property type="entry name" value="PepSY-ass_TM"/>
</dbReference>
<dbReference type="Proteomes" id="UP000248863">
    <property type="component" value="Unassembled WGS sequence"/>
</dbReference>
<dbReference type="PANTHER" id="PTHR34219:SF3">
    <property type="entry name" value="BLL7967 PROTEIN"/>
    <property type="match status" value="1"/>
</dbReference>
<name>A0A327KAZ5_9BRAD</name>